<evidence type="ECO:0000313" key="8">
    <source>
        <dbReference type="Proteomes" id="UP000275356"/>
    </source>
</evidence>
<dbReference type="InterPro" id="IPR008984">
    <property type="entry name" value="SMAD_FHA_dom_sf"/>
</dbReference>
<reference evidence="7 8" key="1">
    <citation type="submission" date="2018-11" db="EMBL/GenBank/DDBJ databases">
        <title>Sequencing the genomes of 1000 actinobacteria strains.</title>
        <authorList>
            <person name="Klenk H.-P."/>
        </authorList>
    </citation>
    <scope>NUCLEOTIDE SEQUENCE [LARGE SCALE GENOMIC DNA]</scope>
    <source>
        <strain evidence="7 8">DSM 13521</strain>
    </source>
</reference>
<dbReference type="OrthoDB" id="9807790at2"/>
<dbReference type="SMART" id="SM00382">
    <property type="entry name" value="AAA"/>
    <property type="match status" value="3"/>
</dbReference>
<dbReference type="InterPro" id="IPR050206">
    <property type="entry name" value="FtsK/SpoIIIE/SftA"/>
</dbReference>
<dbReference type="PROSITE" id="PS50006">
    <property type="entry name" value="FHA_DOMAIN"/>
    <property type="match status" value="1"/>
</dbReference>
<comment type="caution">
    <text evidence="7">The sequence shown here is derived from an EMBL/GenBank/DDBJ whole genome shotgun (WGS) entry which is preliminary data.</text>
</comment>
<dbReference type="GO" id="GO:0003677">
    <property type="term" value="F:DNA binding"/>
    <property type="evidence" value="ECO:0007669"/>
    <property type="project" value="InterPro"/>
</dbReference>
<dbReference type="InterPro" id="IPR032030">
    <property type="entry name" value="YscD_cytoplasmic_dom"/>
</dbReference>
<protein>
    <submittedName>
        <fullName evidence="7">S-DNA-T family DNA segregation ATPase FtsK/SpoIIIE</fullName>
    </submittedName>
</protein>
<gene>
    <name evidence="7" type="ORF">EDD28_0790</name>
</gene>
<dbReference type="Gene3D" id="3.40.50.300">
    <property type="entry name" value="P-loop containing nucleotide triphosphate hydrolases"/>
    <property type="match status" value="3"/>
</dbReference>
<dbReference type="InterPro" id="IPR027417">
    <property type="entry name" value="P-loop_NTPase"/>
</dbReference>
<keyword evidence="1" id="KW-0597">Phosphoprotein</keyword>
<dbReference type="SUPFAM" id="SSF52540">
    <property type="entry name" value="P-loop containing nucleoside triphosphate hydrolases"/>
    <property type="match status" value="3"/>
</dbReference>
<sequence length="1471" mass="154287">MWRLSVLPSPESKLAPVDVVVEAAEGSTVADLAAGLGDHLGGRGLLLAPTTQGRAWPADTPLVDAGLRDGDVLEVSSVPADWRHRPGPRRTPRATVRVVAGPDAGRHADITGDTLTIGRAPSSGLRLSDPLVSRTHARILLSETPVVLDVGSAHGTVVGGRTITRSTPVAFGERITLGSTVVVIHDGAGEAGRERGVLRSPRFGDRVVAAELDTPTPPGSPRPTPLSWPMMLMPILMGAAMFGMTRSPVSLVFMAGFPAMMFATWLMQRGRARREFEEETALWREDLRAVLATIETAAATQRVNAVDDEPDLGVVLARAIARDHRLWVRRDDSDDFLAVRAGLGPRAALVTGKAVTTGDRGLRAEVTRLLGERATLADLPVPLELAEIPLASVTGETDDVDAWVRASVLRLAVTHSPTDLQLAAVLGPGRAHVESWLRWLPHAAPRGGGTACVGIGAGEGQALLEELASADGGTAHTLCLVDEQAGIPRRLVEAVAAAAPDRRLHLLWLGSSIETVPAGTGTAVDLGAQPSAAGRLLHRDRGGIEELTSVESLGLHDVWRAARALSGYRDEAAVLAAESMLPGQVRLPGLSGDLADPDDVDRLLERWATSTGLRAQLGMGGEGVVTIDLREDGPHGLVAGTTGAGKSELLQSLLCSLATNNPPSRITFLLVDYKGGAAFREVAELPHSVGYITDLTPALVQRCLTSLHAELTSREHLLAQYGAKDLLAMERDHPEAAPPAMLICVDEFAALLAEVPEFVEGMVSIAQRGRSLGMHMILATQRPAGVVTPQIKANTDLRIALRVAAPDDSVDVIDAPDAAHLSRRTPGRAWLRRTGHGTRELVQVAWVGAREELHADGGRVRIGPFTARELAGGRHAGTTTLHPRSDLERIVTTTGSAFARSGRPAPKKPWLPPLAAEVPLACAAPGTVVLGTGALDDVLVDGAGAEARRVDQLPGQLVLGLLDRPAEQSQTPWVVDYARGGHLLVYGASGSGKSELLRTVAAAATAGSSGRLAVPDCVYAIDAGGGALSVLERMPSVGSVVLEQQTERMMRLIRMLARTIAERNALLAARGASDVDALAALGTPLQRIHLLVDNLPAVLDAFDGGGPVRREHAEHVTTILQEGRRCGVHVTATTPQRTGLTSPVQAAFGQRLVLRMTVPDDYVMLGVPGVVLDGDSPAGRGLVGRDEVQVATVGGAGTPVQAERLDVLCAAVGERYTDGAALPVPAMPTLVPQHLVPAPEDDAVCVGVEAEYVGAVTLALREAPLLVLGRARSGRTSTLLGLAQAARRSSRPPARITLIGPRAATQLVVADGVLEPAEVVDEVVAGAEQAGAWAEALPATDGDDWHLVLVDDVHLWEREWERSGPERAAVEALTVALAGRRGLAVVAASDPDDARSRQHIPGLTQALRRARRVAVVAPEMSDGSLAATTIPMHTSEPLTGPGRALLVSGGSTHVVQLIAASARTSVNGSLS</sequence>
<organism evidence="7 8">
    <name type="scientific">Salana multivorans</name>
    <dbReference type="NCBI Taxonomy" id="120377"/>
    <lineage>
        <taxon>Bacteria</taxon>
        <taxon>Bacillati</taxon>
        <taxon>Actinomycetota</taxon>
        <taxon>Actinomycetes</taxon>
        <taxon>Micrococcales</taxon>
        <taxon>Beutenbergiaceae</taxon>
        <taxon>Salana</taxon>
    </lineage>
</organism>
<name>A0A3N2D8U9_9MICO</name>
<dbReference type="PANTHER" id="PTHR22683:SF1">
    <property type="entry name" value="TYPE VII SECRETION SYSTEM PROTEIN ESSC"/>
    <property type="match status" value="1"/>
</dbReference>
<feature type="domain" description="FHA" evidence="5">
    <location>
        <begin position="115"/>
        <end position="163"/>
    </location>
</feature>
<feature type="binding site" evidence="4">
    <location>
        <begin position="987"/>
        <end position="994"/>
    </location>
    <ligand>
        <name>ATP</name>
        <dbReference type="ChEBI" id="CHEBI:30616"/>
    </ligand>
</feature>
<dbReference type="InterPro" id="IPR002543">
    <property type="entry name" value="FtsK_dom"/>
</dbReference>
<keyword evidence="8" id="KW-1185">Reference proteome</keyword>
<feature type="domain" description="FtsK" evidence="6">
    <location>
        <begin position="621"/>
        <end position="810"/>
    </location>
</feature>
<keyword evidence="3 4" id="KW-0067">ATP-binding</keyword>
<evidence type="ECO:0000313" key="7">
    <source>
        <dbReference type="EMBL" id="ROR96211.1"/>
    </source>
</evidence>
<dbReference type="PANTHER" id="PTHR22683">
    <property type="entry name" value="SPORULATION PROTEIN RELATED"/>
    <property type="match status" value="1"/>
</dbReference>
<dbReference type="SUPFAM" id="SSF49879">
    <property type="entry name" value="SMAD/FHA domain"/>
    <property type="match status" value="1"/>
</dbReference>
<dbReference type="Pfam" id="PF01580">
    <property type="entry name" value="FtsK_SpoIIIE"/>
    <property type="match status" value="2"/>
</dbReference>
<evidence type="ECO:0000259" key="5">
    <source>
        <dbReference type="PROSITE" id="PS50006"/>
    </source>
</evidence>
<evidence type="ECO:0000259" key="6">
    <source>
        <dbReference type="PROSITE" id="PS50901"/>
    </source>
</evidence>
<evidence type="ECO:0000256" key="2">
    <source>
        <dbReference type="ARBA" id="ARBA00022741"/>
    </source>
</evidence>
<dbReference type="PROSITE" id="PS50901">
    <property type="entry name" value="FTSK"/>
    <property type="match status" value="2"/>
</dbReference>
<dbReference type="GO" id="GO:0005524">
    <property type="term" value="F:ATP binding"/>
    <property type="evidence" value="ECO:0007669"/>
    <property type="project" value="UniProtKB-UniRule"/>
</dbReference>
<accession>A0A3N2D8U9</accession>
<feature type="binding site" evidence="4">
    <location>
        <begin position="640"/>
        <end position="647"/>
    </location>
    <ligand>
        <name>ATP</name>
        <dbReference type="ChEBI" id="CHEBI:30616"/>
    </ligand>
</feature>
<proteinExistence type="predicted"/>
<dbReference type="Proteomes" id="UP000275356">
    <property type="component" value="Unassembled WGS sequence"/>
</dbReference>
<keyword evidence="2 4" id="KW-0547">Nucleotide-binding</keyword>
<dbReference type="Pfam" id="PF16697">
    <property type="entry name" value="Yop-YscD_cpl"/>
    <property type="match status" value="1"/>
</dbReference>
<feature type="domain" description="FtsK" evidence="6">
    <location>
        <begin position="970"/>
        <end position="1163"/>
    </location>
</feature>
<dbReference type="InterPro" id="IPR003593">
    <property type="entry name" value="AAA+_ATPase"/>
</dbReference>
<evidence type="ECO:0000256" key="3">
    <source>
        <dbReference type="ARBA" id="ARBA00022840"/>
    </source>
</evidence>
<evidence type="ECO:0000256" key="1">
    <source>
        <dbReference type="ARBA" id="ARBA00022553"/>
    </source>
</evidence>
<dbReference type="InterPro" id="IPR000253">
    <property type="entry name" value="FHA_dom"/>
</dbReference>
<evidence type="ECO:0000256" key="4">
    <source>
        <dbReference type="PROSITE-ProRule" id="PRU00289"/>
    </source>
</evidence>
<dbReference type="EMBL" id="RKHQ01000001">
    <property type="protein sequence ID" value="ROR96211.1"/>
    <property type="molecule type" value="Genomic_DNA"/>
</dbReference>
<dbReference type="CDD" id="cd00060">
    <property type="entry name" value="FHA"/>
    <property type="match status" value="1"/>
</dbReference>
<dbReference type="Gene3D" id="2.60.200.20">
    <property type="match status" value="1"/>
</dbReference>
<dbReference type="CDD" id="cd01127">
    <property type="entry name" value="TrwB_TraG_TraD_VirD4"/>
    <property type="match status" value="1"/>
</dbReference>
<dbReference type="RefSeq" id="WP_123738425.1">
    <property type="nucleotide sequence ID" value="NZ_RKHQ01000001.1"/>
</dbReference>
<dbReference type="SMART" id="SM00240">
    <property type="entry name" value="FHA"/>
    <property type="match status" value="1"/>
</dbReference>